<evidence type="ECO:0000256" key="1">
    <source>
        <dbReference type="SAM" id="MobiDB-lite"/>
    </source>
</evidence>
<accession>A0A841HTM7</accession>
<dbReference type="RefSeq" id="WP_184335518.1">
    <property type="nucleotide sequence ID" value="NZ_JACHHZ010000006.1"/>
</dbReference>
<protein>
    <submittedName>
        <fullName evidence="2">Uncharacterized protein YdeI (YjbR/CyaY-like superfamily)</fullName>
    </submittedName>
</protein>
<dbReference type="Pfam" id="PF13376">
    <property type="entry name" value="OmdA"/>
    <property type="match status" value="1"/>
</dbReference>
<reference evidence="2 3" key="1">
    <citation type="submission" date="2020-08" db="EMBL/GenBank/DDBJ databases">
        <title>Genomic Encyclopedia of Type Strains, Phase IV (KMG-IV): sequencing the most valuable type-strain genomes for metagenomic binning, comparative biology and taxonomic classification.</title>
        <authorList>
            <person name="Goeker M."/>
        </authorList>
    </citation>
    <scope>NUCLEOTIDE SEQUENCE [LARGE SCALE GENOMIC DNA]</scope>
    <source>
        <strain evidence="2 3">DSM 26723</strain>
    </source>
</reference>
<proteinExistence type="predicted"/>
<dbReference type="AlphaFoldDB" id="A0A841HTM7"/>
<organism evidence="2 3">
    <name type="scientific">Povalibacter uvarum</name>
    <dbReference type="NCBI Taxonomy" id="732238"/>
    <lineage>
        <taxon>Bacteria</taxon>
        <taxon>Pseudomonadati</taxon>
        <taxon>Pseudomonadota</taxon>
        <taxon>Gammaproteobacteria</taxon>
        <taxon>Steroidobacterales</taxon>
        <taxon>Steroidobacteraceae</taxon>
        <taxon>Povalibacter</taxon>
    </lineage>
</organism>
<evidence type="ECO:0000313" key="3">
    <source>
        <dbReference type="Proteomes" id="UP000588068"/>
    </source>
</evidence>
<sequence>MAAVKPDPKRIRAFADQKAFEDWLREHHDREPEIWLKIHKKGSGLSSVTNDEAIDSVLCWGWIDAIRKGFDERSFLQRFTPRGSKSMWSQINRDRVARLTAAGRMTPHGQRHIDAAKADGRWDRAYAPIRASTQDTLPADLRKAIDANARARKMLPTLNRTNLFALAFRTNNMKTPEGRERKIATLVAMLARGETISPQSAPKDAKTGTARKKSVRKSRAAPKKR</sequence>
<comment type="caution">
    <text evidence="2">The sequence shown here is derived from an EMBL/GenBank/DDBJ whole genome shotgun (WGS) entry which is preliminary data.</text>
</comment>
<gene>
    <name evidence="2" type="ORF">HNQ60_005034</name>
</gene>
<feature type="compositionally biased region" description="Basic residues" evidence="1">
    <location>
        <begin position="209"/>
        <end position="225"/>
    </location>
</feature>
<feature type="region of interest" description="Disordered" evidence="1">
    <location>
        <begin position="193"/>
        <end position="225"/>
    </location>
</feature>
<name>A0A841HTM7_9GAMM</name>
<dbReference type="Proteomes" id="UP000588068">
    <property type="component" value="Unassembled WGS sequence"/>
</dbReference>
<dbReference type="EMBL" id="JACHHZ010000006">
    <property type="protein sequence ID" value="MBB6096143.1"/>
    <property type="molecule type" value="Genomic_DNA"/>
</dbReference>
<evidence type="ECO:0000313" key="2">
    <source>
        <dbReference type="EMBL" id="MBB6096143.1"/>
    </source>
</evidence>
<keyword evidence="3" id="KW-1185">Reference proteome</keyword>